<proteinExistence type="predicted"/>
<dbReference type="InterPro" id="IPR036388">
    <property type="entry name" value="WH-like_DNA-bd_sf"/>
</dbReference>
<dbReference type="eggNOG" id="COG3707">
    <property type="taxonomic scope" value="Bacteria"/>
</dbReference>
<keyword evidence="1" id="KW-0805">Transcription regulation</keyword>
<dbReference type="PROSITE" id="PS50921">
    <property type="entry name" value="ANTAR"/>
    <property type="match status" value="1"/>
</dbReference>
<keyword evidence="5" id="KW-1185">Reference proteome</keyword>
<accession>I4EY46</accession>
<dbReference type="STRING" id="477641.MODMU_2880"/>
<dbReference type="PIRSF" id="PIRSF036625">
    <property type="entry name" value="GAF_ANTAR"/>
    <property type="match status" value="1"/>
</dbReference>
<dbReference type="SUPFAM" id="SSF55781">
    <property type="entry name" value="GAF domain-like"/>
    <property type="match status" value="1"/>
</dbReference>
<feature type="domain" description="ANTAR" evidence="3">
    <location>
        <begin position="157"/>
        <end position="218"/>
    </location>
</feature>
<dbReference type="Gene3D" id="3.30.450.40">
    <property type="match status" value="1"/>
</dbReference>
<evidence type="ECO:0000256" key="2">
    <source>
        <dbReference type="ARBA" id="ARBA00023163"/>
    </source>
</evidence>
<dbReference type="EMBL" id="FO203431">
    <property type="protein sequence ID" value="CCH88309.1"/>
    <property type="molecule type" value="Genomic_DNA"/>
</dbReference>
<evidence type="ECO:0000313" key="5">
    <source>
        <dbReference type="Proteomes" id="UP000006461"/>
    </source>
</evidence>
<dbReference type="InterPro" id="IPR011006">
    <property type="entry name" value="CheY-like_superfamily"/>
</dbReference>
<name>I4EY46_MODI5</name>
<dbReference type="InterPro" id="IPR012074">
    <property type="entry name" value="GAF_ANTAR"/>
</dbReference>
<dbReference type="SMART" id="SM01012">
    <property type="entry name" value="ANTAR"/>
    <property type="match status" value="1"/>
</dbReference>
<dbReference type="KEGG" id="mmar:MODMU_2880"/>
<protein>
    <recommendedName>
        <fullName evidence="3">ANTAR domain-containing protein</fullName>
    </recommendedName>
</protein>
<sequence length="226" mass="22946">MSVPADGSGGSHVAGPFLTSISDLAATVVPGVLAASVTLVAEPGPVTPGFAGQLAWELDQQQYRLGGGPCLAAAVGGEDVDVVDARTDPRWRAYAAAAAARGSLSSLSVSLTTVGGPQAALNLYAGEVGAFTDPGARRVAARVAETAAAGLGALRGAERATARAEGLERAMDSRAVIEQAKGILMERRRVTAAAAFELLTTVSQHTNRKLRDVATQLVETGELPSS</sequence>
<reference evidence="4 5" key="1">
    <citation type="journal article" date="2012" name="J. Bacteriol.">
        <title>Genome Sequence of Radiation-Resistant Modestobacter marinus Strain BC501, a Representative Actinobacterium That Thrives on Calcareous Stone Surfaces.</title>
        <authorList>
            <person name="Normand P."/>
            <person name="Gury J."/>
            <person name="Pujic P."/>
            <person name="Chouaia B."/>
            <person name="Crotti E."/>
            <person name="Brusetti L."/>
            <person name="Daffonchio D."/>
            <person name="Vacherie B."/>
            <person name="Barbe V."/>
            <person name="Medigue C."/>
            <person name="Calteau A."/>
            <person name="Ghodhbane-Gtari F."/>
            <person name="Essoussi I."/>
            <person name="Nouioui I."/>
            <person name="Abbassi-Ghozzi I."/>
            <person name="Gtari M."/>
        </authorList>
    </citation>
    <scope>NUCLEOTIDE SEQUENCE [LARGE SCALE GENOMIC DNA]</scope>
    <source>
        <strain evidence="5">BC 501</strain>
    </source>
</reference>
<dbReference type="SUPFAM" id="SSF52172">
    <property type="entry name" value="CheY-like"/>
    <property type="match status" value="1"/>
</dbReference>
<dbReference type="Proteomes" id="UP000006461">
    <property type="component" value="Chromosome"/>
</dbReference>
<dbReference type="Pfam" id="PF03861">
    <property type="entry name" value="ANTAR"/>
    <property type="match status" value="1"/>
</dbReference>
<dbReference type="GO" id="GO:0003723">
    <property type="term" value="F:RNA binding"/>
    <property type="evidence" value="ECO:0007669"/>
    <property type="project" value="InterPro"/>
</dbReference>
<dbReference type="OMA" id="KAATIGW"/>
<dbReference type="AlphaFoldDB" id="I4EY46"/>
<evidence type="ECO:0000256" key="1">
    <source>
        <dbReference type="ARBA" id="ARBA00023015"/>
    </source>
</evidence>
<dbReference type="HOGENOM" id="CLU_074354_0_0_11"/>
<evidence type="ECO:0000313" key="4">
    <source>
        <dbReference type="EMBL" id="CCH88309.1"/>
    </source>
</evidence>
<evidence type="ECO:0000259" key="3">
    <source>
        <dbReference type="PROSITE" id="PS50921"/>
    </source>
</evidence>
<organism evidence="4 5">
    <name type="scientific">Modestobacter italicus (strain DSM 44449 / CECT 9708 / BC 501)</name>
    <dbReference type="NCBI Taxonomy" id="2732864"/>
    <lineage>
        <taxon>Bacteria</taxon>
        <taxon>Bacillati</taxon>
        <taxon>Actinomycetota</taxon>
        <taxon>Actinomycetes</taxon>
        <taxon>Geodermatophilales</taxon>
        <taxon>Geodermatophilaceae</taxon>
        <taxon>Modestobacter</taxon>
    </lineage>
</organism>
<dbReference type="InterPro" id="IPR005561">
    <property type="entry name" value="ANTAR"/>
</dbReference>
<dbReference type="InterPro" id="IPR029016">
    <property type="entry name" value="GAF-like_dom_sf"/>
</dbReference>
<dbReference type="Gene3D" id="1.10.10.10">
    <property type="entry name" value="Winged helix-like DNA-binding domain superfamily/Winged helix DNA-binding domain"/>
    <property type="match status" value="1"/>
</dbReference>
<dbReference type="PATRIC" id="fig|477641.3.peg.2735"/>
<keyword evidence="2" id="KW-0804">Transcription</keyword>
<gene>
    <name evidence="4" type="ordered locus">MODMU_2880</name>
</gene>